<dbReference type="EMBL" id="JAWDGP010005413">
    <property type="protein sequence ID" value="KAK3757081.1"/>
    <property type="molecule type" value="Genomic_DNA"/>
</dbReference>
<evidence type="ECO:0000313" key="1">
    <source>
        <dbReference type="EMBL" id="KAK3757081.1"/>
    </source>
</evidence>
<dbReference type="AlphaFoldDB" id="A0AAE1D4H7"/>
<sequence length="170" mass="19404">MRNPLARVSFCPSRKCIRVLASRADGFNTLDWGWNQRVRALNFNTRAIWIGEFDEISRSLCNNYHDRMLEYISSSLQPSSYSVLLKLAANALRIDPQSVSLPTSLRYESMRSHVIPLTATDGTAWSNLTPWKHAFIVFDKAFRVNTTLLSSARRRLKRDISQTSPGGRLN</sequence>
<accession>A0AAE1D4H7</accession>
<evidence type="ECO:0000313" key="2">
    <source>
        <dbReference type="Proteomes" id="UP001283361"/>
    </source>
</evidence>
<proteinExistence type="predicted"/>
<reference evidence="1" key="1">
    <citation type="journal article" date="2023" name="G3 (Bethesda)">
        <title>A reference genome for the long-term kleptoplast-retaining sea slug Elysia crispata morphotype clarki.</title>
        <authorList>
            <person name="Eastman K.E."/>
            <person name="Pendleton A.L."/>
            <person name="Shaikh M.A."/>
            <person name="Suttiyut T."/>
            <person name="Ogas R."/>
            <person name="Tomko P."/>
            <person name="Gavelis G."/>
            <person name="Widhalm J.R."/>
            <person name="Wisecaver J.H."/>
        </authorList>
    </citation>
    <scope>NUCLEOTIDE SEQUENCE</scope>
    <source>
        <strain evidence="1">ECLA1</strain>
    </source>
</reference>
<organism evidence="1 2">
    <name type="scientific">Elysia crispata</name>
    <name type="common">lettuce slug</name>
    <dbReference type="NCBI Taxonomy" id="231223"/>
    <lineage>
        <taxon>Eukaryota</taxon>
        <taxon>Metazoa</taxon>
        <taxon>Spiralia</taxon>
        <taxon>Lophotrochozoa</taxon>
        <taxon>Mollusca</taxon>
        <taxon>Gastropoda</taxon>
        <taxon>Heterobranchia</taxon>
        <taxon>Euthyneura</taxon>
        <taxon>Panpulmonata</taxon>
        <taxon>Sacoglossa</taxon>
        <taxon>Placobranchoidea</taxon>
        <taxon>Plakobranchidae</taxon>
        <taxon>Elysia</taxon>
    </lineage>
</organism>
<comment type="caution">
    <text evidence="1">The sequence shown here is derived from an EMBL/GenBank/DDBJ whole genome shotgun (WGS) entry which is preliminary data.</text>
</comment>
<name>A0AAE1D4H7_9GAST</name>
<protein>
    <submittedName>
        <fullName evidence="1">Uncharacterized protein</fullName>
    </submittedName>
</protein>
<keyword evidence="2" id="KW-1185">Reference proteome</keyword>
<dbReference type="Proteomes" id="UP001283361">
    <property type="component" value="Unassembled WGS sequence"/>
</dbReference>
<gene>
    <name evidence="1" type="ORF">RRG08_021268</name>
</gene>